<dbReference type="PROSITE" id="PS50928">
    <property type="entry name" value="ABC_TM1"/>
    <property type="match status" value="1"/>
</dbReference>
<comment type="similarity">
    <text evidence="7">Belongs to the binding-protein-dependent transport system permease family.</text>
</comment>
<comment type="subcellular location">
    <subcellularLocation>
        <location evidence="1 7">Cell membrane</location>
        <topology evidence="1 7">Multi-pass membrane protein</topology>
    </subcellularLocation>
</comment>
<dbReference type="AlphaFoldDB" id="A0A9D1S2S3"/>
<dbReference type="GO" id="GO:0005886">
    <property type="term" value="C:plasma membrane"/>
    <property type="evidence" value="ECO:0007669"/>
    <property type="project" value="UniProtKB-SubCell"/>
</dbReference>
<feature type="transmembrane region" description="Helical" evidence="7">
    <location>
        <begin position="199"/>
        <end position="224"/>
    </location>
</feature>
<keyword evidence="4 7" id="KW-0812">Transmembrane</keyword>
<dbReference type="InterPro" id="IPR000515">
    <property type="entry name" value="MetI-like"/>
</dbReference>
<keyword evidence="2 7" id="KW-0813">Transport</keyword>
<dbReference type="PANTHER" id="PTHR43744">
    <property type="entry name" value="ABC TRANSPORTER PERMEASE PROTEIN MG189-RELATED-RELATED"/>
    <property type="match status" value="1"/>
</dbReference>
<dbReference type="Proteomes" id="UP000824070">
    <property type="component" value="Unassembled WGS sequence"/>
</dbReference>
<dbReference type="PANTHER" id="PTHR43744:SF8">
    <property type="entry name" value="SN-GLYCEROL-3-PHOSPHATE TRANSPORT SYSTEM PERMEASE PROTEIN UGPE"/>
    <property type="match status" value="1"/>
</dbReference>
<keyword evidence="5 7" id="KW-1133">Transmembrane helix</keyword>
<reference evidence="9" key="2">
    <citation type="journal article" date="2021" name="PeerJ">
        <title>Extensive microbial diversity within the chicken gut microbiome revealed by metagenomics and culture.</title>
        <authorList>
            <person name="Gilroy R."/>
            <person name="Ravi A."/>
            <person name="Getino M."/>
            <person name="Pursley I."/>
            <person name="Horton D.L."/>
            <person name="Alikhan N.F."/>
            <person name="Baker D."/>
            <person name="Gharbi K."/>
            <person name="Hall N."/>
            <person name="Watson M."/>
            <person name="Adriaenssens E.M."/>
            <person name="Foster-Nyarko E."/>
            <person name="Jarju S."/>
            <person name="Secka A."/>
            <person name="Antonio M."/>
            <person name="Oren A."/>
            <person name="Chaudhuri R.R."/>
            <person name="La Ragione R."/>
            <person name="Hildebrand F."/>
            <person name="Pallen M.J."/>
        </authorList>
    </citation>
    <scope>NUCLEOTIDE SEQUENCE</scope>
    <source>
        <strain evidence="9">ChiGjej1B1-22543</strain>
    </source>
</reference>
<gene>
    <name evidence="9" type="ORF">IAC52_02680</name>
</gene>
<dbReference type="GO" id="GO:0055085">
    <property type="term" value="P:transmembrane transport"/>
    <property type="evidence" value="ECO:0007669"/>
    <property type="project" value="InterPro"/>
</dbReference>
<evidence type="ECO:0000256" key="7">
    <source>
        <dbReference type="RuleBase" id="RU363032"/>
    </source>
</evidence>
<dbReference type="Gene3D" id="1.10.3720.10">
    <property type="entry name" value="MetI-like"/>
    <property type="match status" value="1"/>
</dbReference>
<evidence type="ECO:0000256" key="5">
    <source>
        <dbReference type="ARBA" id="ARBA00022989"/>
    </source>
</evidence>
<evidence type="ECO:0000256" key="2">
    <source>
        <dbReference type="ARBA" id="ARBA00022448"/>
    </source>
</evidence>
<feature type="transmembrane region" description="Helical" evidence="7">
    <location>
        <begin position="260"/>
        <end position="282"/>
    </location>
</feature>
<reference evidence="9" key="1">
    <citation type="submission" date="2020-10" db="EMBL/GenBank/DDBJ databases">
        <authorList>
            <person name="Gilroy R."/>
        </authorList>
    </citation>
    <scope>NUCLEOTIDE SEQUENCE</scope>
    <source>
        <strain evidence="9">ChiGjej1B1-22543</strain>
    </source>
</reference>
<feature type="transmembrane region" description="Helical" evidence="7">
    <location>
        <begin position="126"/>
        <end position="146"/>
    </location>
</feature>
<evidence type="ECO:0000259" key="8">
    <source>
        <dbReference type="PROSITE" id="PS50928"/>
    </source>
</evidence>
<dbReference type="InterPro" id="IPR035906">
    <property type="entry name" value="MetI-like_sf"/>
</dbReference>
<feature type="transmembrane region" description="Helical" evidence="7">
    <location>
        <begin position="12"/>
        <end position="36"/>
    </location>
</feature>
<organism evidence="9 10">
    <name type="scientific">Candidatus Alloenteromonas pullicola</name>
    <dbReference type="NCBI Taxonomy" id="2840784"/>
    <lineage>
        <taxon>Bacteria</taxon>
        <taxon>Bacillati</taxon>
        <taxon>Bacillota</taxon>
        <taxon>Bacillota incertae sedis</taxon>
        <taxon>Candidatus Alloenteromonas</taxon>
    </lineage>
</organism>
<dbReference type="CDD" id="cd06261">
    <property type="entry name" value="TM_PBP2"/>
    <property type="match status" value="1"/>
</dbReference>
<evidence type="ECO:0000313" key="9">
    <source>
        <dbReference type="EMBL" id="HIU45185.1"/>
    </source>
</evidence>
<protein>
    <submittedName>
        <fullName evidence="9">Carbohydrate ABC transporter permease</fullName>
    </submittedName>
</protein>
<evidence type="ECO:0000256" key="4">
    <source>
        <dbReference type="ARBA" id="ARBA00022692"/>
    </source>
</evidence>
<feature type="transmembrane region" description="Helical" evidence="7">
    <location>
        <begin position="88"/>
        <end position="114"/>
    </location>
</feature>
<keyword evidence="6 7" id="KW-0472">Membrane</keyword>
<proteinExistence type="inferred from homology"/>
<name>A0A9D1S2S3_9FIRM</name>
<feature type="domain" description="ABC transmembrane type-1" evidence="8">
    <location>
        <begin position="89"/>
        <end position="282"/>
    </location>
</feature>
<keyword evidence="3" id="KW-1003">Cell membrane</keyword>
<dbReference type="EMBL" id="DVMV01000018">
    <property type="protein sequence ID" value="HIU45185.1"/>
    <property type="molecule type" value="Genomic_DNA"/>
</dbReference>
<evidence type="ECO:0000313" key="10">
    <source>
        <dbReference type="Proteomes" id="UP000824070"/>
    </source>
</evidence>
<comment type="caution">
    <text evidence="9">The sequence shown here is derived from an EMBL/GenBank/DDBJ whole genome shotgun (WGS) entry which is preliminary data.</text>
</comment>
<accession>A0A9D1S2S3</accession>
<evidence type="ECO:0000256" key="3">
    <source>
        <dbReference type="ARBA" id="ARBA00022475"/>
    </source>
</evidence>
<dbReference type="SUPFAM" id="SSF161098">
    <property type="entry name" value="MetI-like"/>
    <property type="match status" value="1"/>
</dbReference>
<evidence type="ECO:0000256" key="6">
    <source>
        <dbReference type="ARBA" id="ARBA00023136"/>
    </source>
</evidence>
<sequence>MRRDTWLGRNAGKLIAFLILLLVSVLMLLPIIWGVFGSFRDYNDFNLHASSFLPSNWDAFTFDGYAELFSKTEFIPSQANEYYPIWNWLFNSLIVAIGGTLLYLLIASLAAYAFVFLDFKYSNRIFYFLIGTMTIPGIISTAPQLINMNMLGFYKSLMGLIAPSLGGVYGVFLIRQFFLSIPHDLIENARLDGASNLAIFRRIVLPLGKSALFVQGLFGFMAAWNDVQWAQLIIGSAPRTTWTLAYGLKVISDNSESYEAITLSLASAVIAMIPIFIVYLLAQSKIIEGVAQTGIKH</sequence>
<feature type="transmembrane region" description="Helical" evidence="7">
    <location>
        <begin position="158"/>
        <end position="178"/>
    </location>
</feature>
<dbReference type="Pfam" id="PF00528">
    <property type="entry name" value="BPD_transp_1"/>
    <property type="match status" value="1"/>
</dbReference>
<evidence type="ECO:0000256" key="1">
    <source>
        <dbReference type="ARBA" id="ARBA00004651"/>
    </source>
</evidence>